<dbReference type="GO" id="GO:0006285">
    <property type="term" value="P:base-excision repair, AP site formation"/>
    <property type="evidence" value="ECO:0007669"/>
    <property type="project" value="UniProtKB-ARBA"/>
</dbReference>
<feature type="compositionally biased region" description="Low complexity" evidence="1">
    <location>
        <begin position="82"/>
        <end position="93"/>
    </location>
</feature>
<gene>
    <name evidence="3" type="ORF">GQ602_003055</name>
</gene>
<feature type="domain" description="HhH-GPD" evidence="2">
    <location>
        <begin position="211"/>
        <end position="363"/>
    </location>
</feature>
<feature type="compositionally biased region" description="Polar residues" evidence="1">
    <location>
        <begin position="51"/>
        <end position="65"/>
    </location>
</feature>
<dbReference type="Gene3D" id="1.10.340.30">
    <property type="entry name" value="Hypothetical protein, domain 2"/>
    <property type="match status" value="1"/>
</dbReference>
<reference evidence="3 4" key="1">
    <citation type="journal article" date="2020" name="G3 (Bethesda)">
        <title>Genetic Underpinnings of Host Manipulation by Ophiocordyceps as Revealed by Comparative Transcriptomics.</title>
        <authorList>
            <person name="Will I."/>
            <person name="Das B."/>
            <person name="Trinh T."/>
            <person name="Brachmann A."/>
            <person name="Ohm R.A."/>
            <person name="de Bekker C."/>
        </authorList>
    </citation>
    <scope>NUCLEOTIDE SEQUENCE [LARGE SCALE GENOMIC DNA]</scope>
    <source>
        <strain evidence="3 4">EC05</strain>
    </source>
</reference>
<evidence type="ECO:0000256" key="1">
    <source>
        <dbReference type="SAM" id="MobiDB-lite"/>
    </source>
</evidence>
<dbReference type="Gene3D" id="1.10.1670.10">
    <property type="entry name" value="Helix-hairpin-Helix base-excision DNA repair enzymes (C-terminal)"/>
    <property type="match status" value="1"/>
</dbReference>
<dbReference type="EMBL" id="JAACLJ010000003">
    <property type="protein sequence ID" value="KAF4589166.1"/>
    <property type="molecule type" value="Genomic_DNA"/>
</dbReference>
<name>A0A8H4Q7H5_9HYPO</name>
<feature type="compositionally biased region" description="Polar residues" evidence="1">
    <location>
        <begin position="111"/>
        <end position="126"/>
    </location>
</feature>
<evidence type="ECO:0000313" key="4">
    <source>
        <dbReference type="Proteomes" id="UP000562929"/>
    </source>
</evidence>
<proteinExistence type="predicted"/>
<feature type="region of interest" description="Disordered" evidence="1">
    <location>
        <begin position="1"/>
        <end position="136"/>
    </location>
</feature>
<dbReference type="PANTHER" id="PTHR47203:SF1">
    <property type="entry name" value="HYPOTHETICAL BASE EXCISION DNA REPAIR PROTEIN (EUROFUNG)"/>
    <property type="match status" value="1"/>
</dbReference>
<keyword evidence="4" id="KW-1185">Reference proteome</keyword>
<feature type="compositionally biased region" description="Basic and acidic residues" evidence="1">
    <location>
        <begin position="344"/>
        <end position="358"/>
    </location>
</feature>
<protein>
    <submittedName>
        <fullName evidence="3">Base excision DNA repair protein</fullName>
    </submittedName>
</protein>
<sequence>MAASAAGKTPVRRSGRNVKRVDLEMGSSSSSEARILPKKRRIKKEQEKQQLPSPNIKTESSSEAITSPKKRRIKKQESQHLSSTSTPYPESPSKASATSNKRRIKEEESHQPSSPSKEATTPSKRQANVKDSPEKAALLRDRKLKTFAAHAQNSPFPDWPRPTDADCQLAHAILARLHGDRVQPARVVAPTDTAGCGASPSVLDALVRTILSQNTSDVNSSRAKRNMDVIYGGSDKWDAIVEGGQEKLQQAIRSGGLSVVKSRVIIRVLEQVKSRHGSYTLDHLFHASDEDAMREMLSFQGVGPKTASCVLLFCLRRASFAVDTHVYRLAGLLGWRPARASREETQAHLDARIPDGENRAGNPPPSINPRPEDGKHQNNRLLNPSVKLVEINLEVPLRVFGAHPPAPRLHRPPVRVLQVDELPPQASARVLEALQRAGSCRGCRRVLPRGRW</sequence>
<dbReference type="AlphaFoldDB" id="A0A8H4Q7H5"/>
<dbReference type="Proteomes" id="UP000562929">
    <property type="component" value="Unassembled WGS sequence"/>
</dbReference>
<dbReference type="SUPFAM" id="SSF48150">
    <property type="entry name" value="DNA-glycosylase"/>
    <property type="match status" value="1"/>
</dbReference>
<dbReference type="PANTHER" id="PTHR47203">
    <property type="match status" value="1"/>
</dbReference>
<evidence type="ECO:0000313" key="3">
    <source>
        <dbReference type="EMBL" id="KAF4589166.1"/>
    </source>
</evidence>
<accession>A0A8H4Q7H5</accession>
<dbReference type="InterPro" id="IPR003265">
    <property type="entry name" value="HhH-GPD_domain"/>
</dbReference>
<dbReference type="OrthoDB" id="5607at2759"/>
<feature type="region of interest" description="Disordered" evidence="1">
    <location>
        <begin position="344"/>
        <end position="379"/>
    </location>
</feature>
<dbReference type="GO" id="GO:0000702">
    <property type="term" value="F:oxidized base lesion DNA N-glycosylase activity"/>
    <property type="evidence" value="ECO:0007669"/>
    <property type="project" value="UniProtKB-ARBA"/>
</dbReference>
<dbReference type="InterPro" id="IPR011257">
    <property type="entry name" value="DNA_glycosylase"/>
</dbReference>
<comment type="caution">
    <text evidence="3">The sequence shown here is derived from an EMBL/GenBank/DDBJ whole genome shotgun (WGS) entry which is preliminary data.</text>
</comment>
<dbReference type="CDD" id="cd00056">
    <property type="entry name" value="ENDO3c"/>
    <property type="match status" value="1"/>
</dbReference>
<dbReference type="InterPro" id="IPR023170">
    <property type="entry name" value="HhH_base_excis_C"/>
</dbReference>
<evidence type="ECO:0000259" key="2">
    <source>
        <dbReference type="SMART" id="SM00478"/>
    </source>
</evidence>
<dbReference type="Pfam" id="PF00730">
    <property type="entry name" value="HhH-GPD"/>
    <property type="match status" value="1"/>
</dbReference>
<organism evidence="3 4">
    <name type="scientific">Ophiocordyceps camponoti-floridani</name>
    <dbReference type="NCBI Taxonomy" id="2030778"/>
    <lineage>
        <taxon>Eukaryota</taxon>
        <taxon>Fungi</taxon>
        <taxon>Dikarya</taxon>
        <taxon>Ascomycota</taxon>
        <taxon>Pezizomycotina</taxon>
        <taxon>Sordariomycetes</taxon>
        <taxon>Hypocreomycetidae</taxon>
        <taxon>Hypocreales</taxon>
        <taxon>Ophiocordycipitaceae</taxon>
        <taxon>Ophiocordyceps</taxon>
    </lineage>
</organism>
<dbReference type="SMART" id="SM00478">
    <property type="entry name" value="ENDO3c"/>
    <property type="match status" value="1"/>
</dbReference>